<protein>
    <submittedName>
        <fullName evidence="2">Uncharacterized protein</fullName>
    </submittedName>
</protein>
<dbReference type="OrthoDB" id="6618101at2759"/>
<evidence type="ECO:0000313" key="2">
    <source>
        <dbReference type="EMBL" id="CAB3376289.1"/>
    </source>
</evidence>
<evidence type="ECO:0000256" key="1">
    <source>
        <dbReference type="SAM" id="MobiDB-lite"/>
    </source>
</evidence>
<dbReference type="EMBL" id="CADEPI010000126">
    <property type="protein sequence ID" value="CAB3376289.1"/>
    <property type="molecule type" value="Genomic_DNA"/>
</dbReference>
<gene>
    <name evidence="2" type="ORF">CLODIP_2_CD04927</name>
</gene>
<keyword evidence="3" id="KW-1185">Reference proteome</keyword>
<evidence type="ECO:0000313" key="3">
    <source>
        <dbReference type="Proteomes" id="UP000494165"/>
    </source>
</evidence>
<feature type="region of interest" description="Disordered" evidence="1">
    <location>
        <begin position="123"/>
        <end position="158"/>
    </location>
</feature>
<dbReference type="Proteomes" id="UP000494165">
    <property type="component" value="Unassembled WGS sequence"/>
</dbReference>
<feature type="compositionally biased region" description="Low complexity" evidence="1">
    <location>
        <begin position="123"/>
        <end position="148"/>
    </location>
</feature>
<reference evidence="2 3" key="1">
    <citation type="submission" date="2020-04" db="EMBL/GenBank/DDBJ databases">
        <authorList>
            <person name="Alioto T."/>
            <person name="Alioto T."/>
            <person name="Gomez Garrido J."/>
        </authorList>
    </citation>
    <scope>NUCLEOTIDE SEQUENCE [LARGE SCALE GENOMIC DNA]</scope>
</reference>
<sequence>MASRSPTPPTLNAAKVRVTFFQAEKPLNVTSPEPNEEQIPLDSDMSATIVTTLPDGHPAFHRQESTDSGWDNPFRPDGDLSREADEIVEMIKGGKPITPTTATSGHTFDEADVVAKEAAATTTTTATTVAGSPARPAAPAANGGSSKANGGGSEGVEVTHGRVAAADASQVEHVVLKKKPRCKCCVIQ</sequence>
<accession>A0A8S1D7D9</accession>
<organism evidence="2 3">
    <name type="scientific">Cloeon dipterum</name>
    <dbReference type="NCBI Taxonomy" id="197152"/>
    <lineage>
        <taxon>Eukaryota</taxon>
        <taxon>Metazoa</taxon>
        <taxon>Ecdysozoa</taxon>
        <taxon>Arthropoda</taxon>
        <taxon>Hexapoda</taxon>
        <taxon>Insecta</taxon>
        <taxon>Pterygota</taxon>
        <taxon>Palaeoptera</taxon>
        <taxon>Ephemeroptera</taxon>
        <taxon>Pisciforma</taxon>
        <taxon>Baetidae</taxon>
        <taxon>Cloeon</taxon>
    </lineage>
</organism>
<comment type="caution">
    <text evidence="2">The sequence shown here is derived from an EMBL/GenBank/DDBJ whole genome shotgun (WGS) entry which is preliminary data.</text>
</comment>
<name>A0A8S1D7D9_9INSE</name>
<dbReference type="AlphaFoldDB" id="A0A8S1D7D9"/>
<proteinExistence type="predicted"/>